<feature type="transmembrane region" description="Helical" evidence="6">
    <location>
        <begin position="112"/>
        <end position="131"/>
    </location>
</feature>
<evidence type="ECO:0000256" key="5">
    <source>
        <dbReference type="ARBA" id="ARBA00023136"/>
    </source>
</evidence>
<feature type="transmembrane region" description="Helical" evidence="6">
    <location>
        <begin position="234"/>
        <end position="260"/>
    </location>
</feature>
<feature type="transmembrane region" description="Helical" evidence="6">
    <location>
        <begin position="266"/>
        <end position="284"/>
    </location>
</feature>
<gene>
    <name evidence="7" type="ORF">LK996_11795</name>
</gene>
<feature type="transmembrane region" description="Helical" evidence="6">
    <location>
        <begin position="522"/>
        <end position="545"/>
    </location>
</feature>
<feature type="transmembrane region" description="Helical" evidence="6">
    <location>
        <begin position="137"/>
        <end position="159"/>
    </location>
</feature>
<accession>A0ABS8JJH0</accession>
<feature type="transmembrane region" description="Helical" evidence="6">
    <location>
        <begin position="428"/>
        <end position="451"/>
    </location>
</feature>
<evidence type="ECO:0000256" key="1">
    <source>
        <dbReference type="ARBA" id="ARBA00004127"/>
    </source>
</evidence>
<dbReference type="EMBL" id="JAJGAK010000002">
    <property type="protein sequence ID" value="MCC8363754.1"/>
    <property type="molecule type" value="Genomic_DNA"/>
</dbReference>
<dbReference type="Proteomes" id="UP001165293">
    <property type="component" value="Unassembled WGS sequence"/>
</dbReference>
<evidence type="ECO:0000256" key="6">
    <source>
        <dbReference type="SAM" id="Phobius"/>
    </source>
</evidence>
<evidence type="ECO:0000256" key="3">
    <source>
        <dbReference type="ARBA" id="ARBA00022692"/>
    </source>
</evidence>
<comment type="subcellular location">
    <subcellularLocation>
        <location evidence="1">Endomembrane system</location>
        <topology evidence="1">Multi-pass membrane protein</topology>
    </subcellularLocation>
</comment>
<evidence type="ECO:0000313" key="8">
    <source>
        <dbReference type="Proteomes" id="UP001165293"/>
    </source>
</evidence>
<keyword evidence="5 6" id="KW-0472">Membrane</keyword>
<feature type="transmembrane region" description="Helical" evidence="6">
    <location>
        <begin position="171"/>
        <end position="189"/>
    </location>
</feature>
<keyword evidence="4 6" id="KW-1133">Transmembrane helix</keyword>
<feature type="transmembrane region" description="Helical" evidence="6">
    <location>
        <begin position="47"/>
        <end position="73"/>
    </location>
</feature>
<organism evidence="7 8">
    <name type="scientific">Noviluteimonas lactosilytica</name>
    <dbReference type="NCBI Taxonomy" id="2888523"/>
    <lineage>
        <taxon>Bacteria</taxon>
        <taxon>Pseudomonadati</taxon>
        <taxon>Pseudomonadota</taxon>
        <taxon>Gammaproteobacteria</taxon>
        <taxon>Lysobacterales</taxon>
        <taxon>Lysobacteraceae</taxon>
        <taxon>Noviluteimonas</taxon>
    </lineage>
</organism>
<comment type="caution">
    <text evidence="7">The sequence shown here is derived from an EMBL/GenBank/DDBJ whole genome shotgun (WGS) entry which is preliminary data.</text>
</comment>
<keyword evidence="8" id="KW-1185">Reference proteome</keyword>
<proteinExistence type="predicted"/>
<dbReference type="RefSeq" id="WP_230527466.1">
    <property type="nucleotide sequence ID" value="NZ_JAJGAK010000002.1"/>
</dbReference>
<dbReference type="PANTHER" id="PTHR23501">
    <property type="entry name" value="MAJOR FACILITATOR SUPERFAMILY"/>
    <property type="match status" value="1"/>
</dbReference>
<keyword evidence="3 6" id="KW-0812">Transmembrane</keyword>
<sequence>MHRANRLGDAVGMATAQQDYVFGPDEQPVVPGSPYTPWHPWPRRVKYGLVAIGVGISGSFANALVTVNIASLAGGIGEYVVLASWLPAIFVAMNACANLMLIKSRWRFGIPLITRAVVVLYVCMALLQFAMPGFATAIAVRAASGIAAAALTTLGLYALLQALSKKVRPAAVAIAIVLPQFATPLARMVPVELLAQDAWRGLRLFELGTALAALAFTWSLSLPPSHRLQAFERLDFVTIAILVPAFVLLCGVLGLGRVVWWTDTPWLGVMLAVSVVLFAVAIGIERSRRVPLIHVTWLGTADLLRFTAVAVLVRLALAEQSYGAVGLLTSGGLNNDQLRTLFLWVLVAMVLGTLTAAVTLSLARLPYQVMAAAFIIAIGAWLDSDANNLTRPEQLYVSQALIGFGTTLFIGPALLYGLFRLRAATPQFLVSFVVLFGVTQNVGGLAGSALLGSYQQIAAREHAQVLSAQLVASDANVATRLQGGASTLAPSVVDPGLRSARSGALLAQALNREANVLAFNDVFRVVAILAAATGLYVAYLIAVAARKGDPSALDPNR</sequence>
<evidence type="ECO:0000256" key="4">
    <source>
        <dbReference type="ARBA" id="ARBA00022989"/>
    </source>
</evidence>
<evidence type="ECO:0000256" key="2">
    <source>
        <dbReference type="ARBA" id="ARBA00022448"/>
    </source>
</evidence>
<dbReference type="PANTHER" id="PTHR23501:SF191">
    <property type="entry name" value="VACUOLAR BASIC AMINO ACID TRANSPORTER 4"/>
    <property type="match status" value="1"/>
</dbReference>
<feature type="transmembrane region" description="Helical" evidence="6">
    <location>
        <begin position="394"/>
        <end position="416"/>
    </location>
</feature>
<feature type="transmembrane region" description="Helical" evidence="6">
    <location>
        <begin position="79"/>
        <end position="100"/>
    </location>
</feature>
<evidence type="ECO:0000313" key="7">
    <source>
        <dbReference type="EMBL" id="MCC8363754.1"/>
    </source>
</evidence>
<feature type="transmembrane region" description="Helical" evidence="6">
    <location>
        <begin position="337"/>
        <end position="358"/>
    </location>
</feature>
<protein>
    <submittedName>
        <fullName evidence="7">MFS transporter</fullName>
    </submittedName>
</protein>
<feature type="transmembrane region" description="Helical" evidence="6">
    <location>
        <begin position="201"/>
        <end position="222"/>
    </location>
</feature>
<keyword evidence="2" id="KW-0813">Transport</keyword>
<feature type="transmembrane region" description="Helical" evidence="6">
    <location>
        <begin position="365"/>
        <end position="382"/>
    </location>
</feature>
<reference evidence="7" key="1">
    <citation type="submission" date="2021-10" db="EMBL/GenBank/DDBJ databases">
        <authorList>
            <person name="Lyu M."/>
            <person name="Wang X."/>
            <person name="Meng X."/>
            <person name="Xu K."/>
        </authorList>
    </citation>
    <scope>NUCLEOTIDE SEQUENCE</scope>
    <source>
        <strain evidence="7">A6</strain>
    </source>
</reference>
<name>A0ABS8JJH0_9GAMM</name>